<dbReference type="InterPro" id="IPR036942">
    <property type="entry name" value="Beta-barrel_TonB_sf"/>
</dbReference>
<dbReference type="InterPro" id="IPR037066">
    <property type="entry name" value="Plug_dom_sf"/>
</dbReference>
<dbReference type="InterPro" id="IPR000531">
    <property type="entry name" value="Beta-barrel_TonB"/>
</dbReference>
<keyword evidence="13" id="KW-0675">Receptor</keyword>
<evidence type="ECO:0000256" key="7">
    <source>
        <dbReference type="ARBA" id="ARBA00023237"/>
    </source>
</evidence>
<dbReference type="Pfam" id="PF07715">
    <property type="entry name" value="Plug"/>
    <property type="match status" value="1"/>
</dbReference>
<evidence type="ECO:0000256" key="2">
    <source>
        <dbReference type="ARBA" id="ARBA00022448"/>
    </source>
</evidence>
<reference evidence="13 14" key="1">
    <citation type="submission" date="2023-09" db="EMBL/GenBank/DDBJ databases">
        <authorList>
            <person name="Rey-Velasco X."/>
        </authorList>
    </citation>
    <scope>NUCLEOTIDE SEQUENCE [LARGE SCALE GENOMIC DNA]</scope>
    <source>
        <strain evidence="13 14">F390</strain>
    </source>
</reference>
<dbReference type="PROSITE" id="PS52016">
    <property type="entry name" value="TONB_DEPENDENT_REC_3"/>
    <property type="match status" value="1"/>
</dbReference>
<comment type="subcellular location">
    <subcellularLocation>
        <location evidence="1 8">Cell outer membrane</location>
        <topology evidence="1 8">Multi-pass membrane protein</topology>
    </subcellularLocation>
</comment>
<dbReference type="EMBL" id="JAVRHS010000002">
    <property type="protein sequence ID" value="MDT0575161.1"/>
    <property type="molecule type" value="Genomic_DNA"/>
</dbReference>
<keyword evidence="2 8" id="KW-0813">Transport</keyword>
<dbReference type="Proteomes" id="UP001259803">
    <property type="component" value="Unassembled WGS sequence"/>
</dbReference>
<evidence type="ECO:0000256" key="1">
    <source>
        <dbReference type="ARBA" id="ARBA00004571"/>
    </source>
</evidence>
<evidence type="ECO:0000259" key="12">
    <source>
        <dbReference type="Pfam" id="PF07715"/>
    </source>
</evidence>
<sequence>MRSSPAVRFGLRSSTALRAVAVVALGLSATTAAQAQVVPDASDQVTNPTPPFDNAIIVTGSRISNPNLEQSSPVAVVTSDELELQQTVVVEDVIREIPGVVPSLGAQVNNGNGGNTFVNLRGIGENRNITLLNGTRVVPAGLDGITNIDVIPVALLQRTDVLTGGAGATYGADAISGVINFITRDDFSGMEASATQQITEKGDGNIFRADLLLGANFDDDRGNAVFSIGYTNRDAVTQGDRAFGRENISSTTGQAGGSSTTVPSVITVPGTTGGTLQVAPDGNSLTPYYGPYNFNPLNLYQLPIKQYRMYGAARYEISDAIEVFGESLFVQSTTQTEIAPSGTFRNVLTTPLSNPFLNAGIRNQICGLDTDAEAAGVQPLFSQAECNAAAVATDPDDEDYRTVGLDYGRRFVEFGPRVSEYETQLFQIKGGARGELTSALNWEMFGAYGESENTQRQSGNGTFTRLQQAVLATNPDTCLDTTNACVPINLFGPAGSISQDVRDFLDVGNSGATKTSLGQFQAFVSGDLGAVSPGSDLPLGVAGGFEYRKYTAESVSDLLSQTPGEVLGNGAASPDVSGEYDVYEFFGEIAAPILSDVAFFEELLLEAGARYSHYSTTGNEFTWKAGGSWTPVEGFQVRGNYQQVTRAPNIGELFDVPTTGLDNFTVDPCAGAAPLTSDALRATCLAQGAPVTSIGSIQVDPAGQVNVTTGGNLNLSSEDATVWTAGVVLRPDFFRGFTATVDYYNIVVTNAITNPTIGDVLGACFGPELNGTGSASDPACTSIRRNPATGNLFGSVGTTPGLPLVLTNQGRIETDGIDVVMNYGQEFGAFNLNLNFQGNWTNRSRFNANENDPESLNRECVGFYSINCSSIQPEFSFNQRTTLGFGDVDVSLLWRFIDGVKVEPLVNQPNAAGVRPFPIEDFTSIGSEHYFDLSIRAQVLENFTIIATAINMLDNKPKVVGSTIGSTAYNSGNIYPSTYDPLGRRYGVTAKVTF</sequence>
<feature type="chain" id="PRO_5047258500" evidence="10">
    <location>
        <begin position="36"/>
        <end position="994"/>
    </location>
</feature>
<protein>
    <submittedName>
        <fullName evidence="13">TonB-dependent receptor</fullName>
    </submittedName>
</protein>
<dbReference type="InterPro" id="IPR012910">
    <property type="entry name" value="Plug_dom"/>
</dbReference>
<dbReference type="InterPro" id="IPR039426">
    <property type="entry name" value="TonB-dep_rcpt-like"/>
</dbReference>
<dbReference type="Gene3D" id="2.170.130.10">
    <property type="entry name" value="TonB-dependent receptor, plug domain"/>
    <property type="match status" value="1"/>
</dbReference>
<dbReference type="SUPFAM" id="SSF56935">
    <property type="entry name" value="Porins"/>
    <property type="match status" value="1"/>
</dbReference>
<proteinExistence type="inferred from homology"/>
<feature type="signal peptide" evidence="10">
    <location>
        <begin position="1"/>
        <end position="35"/>
    </location>
</feature>
<feature type="domain" description="TonB-dependent receptor-like beta-barrel" evidence="11">
    <location>
        <begin position="405"/>
        <end position="881"/>
    </location>
</feature>
<dbReference type="PANTHER" id="PTHR47234">
    <property type="match status" value="1"/>
</dbReference>
<keyword evidence="5 9" id="KW-0798">TonB box</keyword>
<gene>
    <name evidence="13" type="ORF">RM533_03055</name>
</gene>
<evidence type="ECO:0000313" key="14">
    <source>
        <dbReference type="Proteomes" id="UP001259803"/>
    </source>
</evidence>
<evidence type="ECO:0000256" key="8">
    <source>
        <dbReference type="PROSITE-ProRule" id="PRU01360"/>
    </source>
</evidence>
<dbReference type="RefSeq" id="WP_311339743.1">
    <property type="nucleotide sequence ID" value="NZ_JAVRHS010000002.1"/>
</dbReference>
<evidence type="ECO:0000256" key="4">
    <source>
        <dbReference type="ARBA" id="ARBA00022692"/>
    </source>
</evidence>
<evidence type="ECO:0000256" key="6">
    <source>
        <dbReference type="ARBA" id="ARBA00023136"/>
    </source>
</evidence>
<evidence type="ECO:0000256" key="5">
    <source>
        <dbReference type="ARBA" id="ARBA00023077"/>
    </source>
</evidence>
<evidence type="ECO:0000256" key="10">
    <source>
        <dbReference type="SAM" id="SignalP"/>
    </source>
</evidence>
<feature type="domain" description="TonB-dependent receptor plug" evidence="12">
    <location>
        <begin position="68"/>
        <end position="178"/>
    </location>
</feature>
<dbReference type="Gene3D" id="2.40.170.20">
    <property type="entry name" value="TonB-dependent receptor, beta-barrel domain"/>
    <property type="match status" value="1"/>
</dbReference>
<dbReference type="PANTHER" id="PTHR47234:SF2">
    <property type="entry name" value="TONB-DEPENDENT RECEPTOR"/>
    <property type="match status" value="1"/>
</dbReference>
<comment type="similarity">
    <text evidence="8 9">Belongs to the TonB-dependent receptor family.</text>
</comment>
<accession>A0ABU2ZFM8</accession>
<keyword evidence="6 8" id="KW-0472">Membrane</keyword>
<keyword evidence="10" id="KW-0732">Signal</keyword>
<evidence type="ECO:0000256" key="3">
    <source>
        <dbReference type="ARBA" id="ARBA00022452"/>
    </source>
</evidence>
<comment type="caution">
    <text evidence="13">The sequence shown here is derived from an EMBL/GenBank/DDBJ whole genome shotgun (WGS) entry which is preliminary data.</text>
</comment>
<name>A0ABU2ZFM8_9SPHN</name>
<evidence type="ECO:0000259" key="11">
    <source>
        <dbReference type="Pfam" id="PF00593"/>
    </source>
</evidence>
<keyword evidence="3 8" id="KW-1134">Transmembrane beta strand</keyword>
<organism evidence="13 14">
    <name type="scientific">Croceicoccus esteveae</name>
    <dbReference type="NCBI Taxonomy" id="3075597"/>
    <lineage>
        <taxon>Bacteria</taxon>
        <taxon>Pseudomonadati</taxon>
        <taxon>Pseudomonadota</taxon>
        <taxon>Alphaproteobacteria</taxon>
        <taxon>Sphingomonadales</taxon>
        <taxon>Erythrobacteraceae</taxon>
        <taxon>Croceicoccus</taxon>
    </lineage>
</organism>
<evidence type="ECO:0000313" key="13">
    <source>
        <dbReference type="EMBL" id="MDT0575161.1"/>
    </source>
</evidence>
<evidence type="ECO:0000256" key="9">
    <source>
        <dbReference type="RuleBase" id="RU003357"/>
    </source>
</evidence>
<keyword evidence="4 8" id="KW-0812">Transmembrane</keyword>
<keyword evidence="14" id="KW-1185">Reference proteome</keyword>
<dbReference type="Pfam" id="PF00593">
    <property type="entry name" value="TonB_dep_Rec_b-barrel"/>
    <property type="match status" value="1"/>
</dbReference>
<keyword evidence="7 8" id="KW-0998">Cell outer membrane</keyword>